<evidence type="ECO:0000256" key="1">
    <source>
        <dbReference type="SAM" id="MobiDB-lite"/>
    </source>
</evidence>
<evidence type="ECO:0008006" key="4">
    <source>
        <dbReference type="Google" id="ProtNLM"/>
    </source>
</evidence>
<comment type="caution">
    <text evidence="2">The sequence shown here is derived from an EMBL/GenBank/DDBJ whole genome shotgun (WGS) entry which is preliminary data.</text>
</comment>
<dbReference type="PANTHER" id="PTHR47163">
    <property type="entry name" value="DDE_TNP_IS1595 DOMAIN-CONTAINING PROTEIN"/>
    <property type="match status" value="1"/>
</dbReference>
<protein>
    <recommendedName>
        <fullName evidence="4">ISXO2-like transposase domain-containing protein</fullName>
    </recommendedName>
</protein>
<dbReference type="InterPro" id="IPR053164">
    <property type="entry name" value="IS1016-like_transposase"/>
</dbReference>
<organism evidence="2 3">
    <name type="scientific">Halteria grandinella</name>
    <dbReference type="NCBI Taxonomy" id="5974"/>
    <lineage>
        <taxon>Eukaryota</taxon>
        <taxon>Sar</taxon>
        <taxon>Alveolata</taxon>
        <taxon>Ciliophora</taxon>
        <taxon>Intramacronucleata</taxon>
        <taxon>Spirotrichea</taxon>
        <taxon>Stichotrichia</taxon>
        <taxon>Sporadotrichida</taxon>
        <taxon>Halteriidae</taxon>
        <taxon>Halteria</taxon>
    </lineage>
</organism>
<dbReference type="OrthoDB" id="6412411at2759"/>
<dbReference type="PANTHER" id="PTHR47163:SF3">
    <property type="entry name" value="PROTEIN CBG18017"/>
    <property type="match status" value="1"/>
</dbReference>
<dbReference type="AlphaFoldDB" id="A0A8J8NXL3"/>
<feature type="region of interest" description="Disordered" evidence="1">
    <location>
        <begin position="480"/>
        <end position="533"/>
    </location>
</feature>
<gene>
    <name evidence="2" type="ORF">FGO68_gene1193</name>
</gene>
<sequence length="599" mass="70120">MSFSTPLCTLNIRKFDIALECWIMNAKSISTARLMTATNIIGDTSPEYFSVFRKVAAHYIDQKILPYLVLPGPIEIDESKTSHRKFKITGGYIVVRWVFGMYCRSTKLGVVYAIKDKSHEQLVGCIKKHVPAGGIIFSDSHMAYCNLPAATSKLAQYGYYHYWTNHSFRFIHEKFPFNNSLQVERMWRSLKLNCYMIKSAFNYTKIQQHCNAFMLKRKICRKKMVYDFMMKITYQYYRDKYHEFLKQRQFDETLCPSMHKIDEIMLNIQSSKPSIGVNARSKTNSISKKVSHWHYFYNIDLEDLKPANNRQTLDEQFDRTFLEYYQIAMGQLRYDKNYKQAYKDIQNTLNAANIGTTHTGKHPRLGKRENWVPVWPQLDGGYDDSNNGMSSSTILNSSTRPVYPDQETYKEIDISSLKRIQGERNYLRQLKIHFYKGQLDMHIYERQEHGMEFWHRDESKYNTKKFNADIDLLDATFSESHLEEQSEQNNNEESKQKQGKRKRKQKQVEQDEPPLAPDENEGENDDEDGIDPQIPLTARSKRYLDAIKNAENSINQQMDAGDYASLLNEGHDPNVSNEDLEDMDIDIIGESHHNYIAID</sequence>
<feature type="compositionally biased region" description="Acidic residues" evidence="1">
    <location>
        <begin position="518"/>
        <end position="530"/>
    </location>
</feature>
<evidence type="ECO:0000313" key="3">
    <source>
        <dbReference type="Proteomes" id="UP000785679"/>
    </source>
</evidence>
<reference evidence="2" key="1">
    <citation type="submission" date="2019-06" db="EMBL/GenBank/DDBJ databases">
        <authorList>
            <person name="Zheng W."/>
        </authorList>
    </citation>
    <scope>NUCLEOTIDE SEQUENCE</scope>
    <source>
        <strain evidence="2">QDHG01</strain>
    </source>
</reference>
<proteinExistence type="predicted"/>
<dbReference type="Proteomes" id="UP000785679">
    <property type="component" value="Unassembled WGS sequence"/>
</dbReference>
<dbReference type="EMBL" id="RRYP01004929">
    <property type="protein sequence ID" value="TNV82454.1"/>
    <property type="molecule type" value="Genomic_DNA"/>
</dbReference>
<accession>A0A8J8NXL3</accession>
<evidence type="ECO:0000313" key="2">
    <source>
        <dbReference type="EMBL" id="TNV82454.1"/>
    </source>
</evidence>
<name>A0A8J8NXL3_HALGN</name>
<keyword evidence="3" id="KW-1185">Reference proteome</keyword>